<proteinExistence type="inferred from homology"/>
<evidence type="ECO:0000256" key="2">
    <source>
        <dbReference type="ARBA" id="ARBA00022475"/>
    </source>
</evidence>
<keyword evidence="5 10" id="KW-0472">Membrane</keyword>
<dbReference type="InterPro" id="IPR029151">
    <property type="entry name" value="Sensor-like_sf"/>
</dbReference>
<protein>
    <submittedName>
        <fullName evidence="13">Methyl-accepting chemotaxis sensory transducer with Cache sensor</fullName>
    </submittedName>
</protein>
<evidence type="ECO:0000313" key="14">
    <source>
        <dbReference type="Proteomes" id="UP000199236"/>
    </source>
</evidence>
<dbReference type="Proteomes" id="UP000199236">
    <property type="component" value="Unassembled WGS sequence"/>
</dbReference>
<sequence>MSTKQLSFLPKWVTSIKAKIFSIVLLSAIGIAALAVQSGLTSRDDLMASKEAELAHLIESATNIAEKFNEQAKSGQLSQEEAQQRAKEAISMMSYNGGDYFFILDTSGHMLMHPVNPDLVGKDVSGTKDRNGTYTTRSFIQIAREQGAGALEYVWPKPGETDATPKMSYAEMFAPWGWIVVTGVYIDDVNTIYQNNIQKLLLSAGMIALIIVVLSAITAFSITKPLGKAVNTTRKLADGDLNVDIPNTERGDEIGALGRALIVFRDGARQTKAMEREQAEQKQQNEEQQRQMLLDMADRFDSSVSQIIKTVAHAATGFGHQTEQLATRSKENSDRVKSISEAMAASSSNVQTVAGASEEMTTSIAEIACQIDETNNYSRTAVNEVQKATSVIGSLSQSSKAIGQIVGLIKDIAEQTNLLALNATIEAARAGEAGRGFAVVAAEVKDLASQTGKATEEIAEQINTIQHTISDAVVAIEHVDGTIGQLNRISSTIASAVEQQGAASQEISCSISEAAQNSLQVTDNAEALNNLAMENDQAADDMSIHAADLETQIANLSKQVDAFLSTIREQNRQNGVKAA</sequence>
<evidence type="ECO:0000256" key="8">
    <source>
        <dbReference type="PROSITE-ProRule" id="PRU00284"/>
    </source>
</evidence>
<feature type="domain" description="Methyl-accepting transducer" evidence="11">
    <location>
        <begin position="307"/>
        <end position="543"/>
    </location>
</feature>
<dbReference type="GO" id="GO:0007165">
    <property type="term" value="P:signal transduction"/>
    <property type="evidence" value="ECO:0007669"/>
    <property type="project" value="UniProtKB-KW"/>
</dbReference>
<dbReference type="PANTHER" id="PTHR32089">
    <property type="entry name" value="METHYL-ACCEPTING CHEMOTAXIS PROTEIN MCPB"/>
    <property type="match status" value="1"/>
</dbReference>
<dbReference type="STRING" id="655353.SAMN04488056_103191"/>
<dbReference type="SUPFAM" id="SSF103190">
    <property type="entry name" value="Sensory domain-like"/>
    <property type="match status" value="1"/>
</dbReference>
<evidence type="ECO:0000256" key="1">
    <source>
        <dbReference type="ARBA" id="ARBA00004651"/>
    </source>
</evidence>
<keyword evidence="2" id="KW-1003">Cell membrane</keyword>
<keyword evidence="14" id="KW-1185">Reference proteome</keyword>
<dbReference type="InterPro" id="IPR004089">
    <property type="entry name" value="MCPsignal_dom"/>
</dbReference>
<dbReference type="CDD" id="cd18774">
    <property type="entry name" value="PDC2_HK_sensor"/>
    <property type="match status" value="1"/>
</dbReference>
<evidence type="ECO:0000256" key="7">
    <source>
        <dbReference type="ARBA" id="ARBA00029447"/>
    </source>
</evidence>
<dbReference type="CDD" id="cd06225">
    <property type="entry name" value="HAMP"/>
    <property type="match status" value="1"/>
</dbReference>
<keyword evidence="3 10" id="KW-0812">Transmembrane</keyword>
<evidence type="ECO:0000256" key="3">
    <source>
        <dbReference type="ARBA" id="ARBA00022692"/>
    </source>
</evidence>
<dbReference type="SMART" id="SM00283">
    <property type="entry name" value="MA"/>
    <property type="match status" value="1"/>
</dbReference>
<evidence type="ECO:0000313" key="13">
    <source>
        <dbReference type="EMBL" id="SFO11056.1"/>
    </source>
</evidence>
<dbReference type="SMART" id="SM01049">
    <property type="entry name" value="Cache_2"/>
    <property type="match status" value="1"/>
</dbReference>
<dbReference type="Pfam" id="PF00015">
    <property type="entry name" value="MCPsignal"/>
    <property type="match status" value="1"/>
</dbReference>
<dbReference type="PROSITE" id="PS50885">
    <property type="entry name" value="HAMP"/>
    <property type="match status" value="1"/>
</dbReference>
<feature type="transmembrane region" description="Helical" evidence="10">
    <location>
        <begin position="200"/>
        <end position="222"/>
    </location>
</feature>
<gene>
    <name evidence="13" type="ORF">SAMN04488056_103191</name>
</gene>
<evidence type="ECO:0000256" key="9">
    <source>
        <dbReference type="SAM" id="Coils"/>
    </source>
</evidence>
<keyword evidence="6 8" id="KW-0807">Transducer</keyword>
<dbReference type="AlphaFoldDB" id="A0A1I5EIA2"/>
<dbReference type="Gene3D" id="3.30.450.20">
    <property type="entry name" value="PAS domain"/>
    <property type="match status" value="1"/>
</dbReference>
<dbReference type="GO" id="GO:0006935">
    <property type="term" value="P:chemotaxis"/>
    <property type="evidence" value="ECO:0007669"/>
    <property type="project" value="InterPro"/>
</dbReference>
<comment type="similarity">
    <text evidence="7">Belongs to the methyl-accepting chemotaxis (MCP) protein family.</text>
</comment>
<dbReference type="RefSeq" id="WP_090070785.1">
    <property type="nucleotide sequence ID" value="NZ_FOVR01000003.1"/>
</dbReference>
<dbReference type="InterPro" id="IPR004010">
    <property type="entry name" value="Double_Cache_2"/>
</dbReference>
<dbReference type="OrthoDB" id="8482111at2"/>
<feature type="domain" description="HAMP" evidence="12">
    <location>
        <begin position="220"/>
        <end position="273"/>
    </location>
</feature>
<evidence type="ECO:0000256" key="5">
    <source>
        <dbReference type="ARBA" id="ARBA00023136"/>
    </source>
</evidence>
<evidence type="ECO:0000256" key="10">
    <source>
        <dbReference type="SAM" id="Phobius"/>
    </source>
</evidence>
<evidence type="ECO:0000259" key="11">
    <source>
        <dbReference type="PROSITE" id="PS50111"/>
    </source>
</evidence>
<keyword evidence="9" id="KW-0175">Coiled coil</keyword>
<evidence type="ECO:0000256" key="4">
    <source>
        <dbReference type="ARBA" id="ARBA00022989"/>
    </source>
</evidence>
<dbReference type="Gene3D" id="6.10.340.10">
    <property type="match status" value="1"/>
</dbReference>
<organism evidence="13 14">
    <name type="scientific">Cohaesibacter marisflavi</name>
    <dbReference type="NCBI Taxonomy" id="655353"/>
    <lineage>
        <taxon>Bacteria</taxon>
        <taxon>Pseudomonadati</taxon>
        <taxon>Pseudomonadota</taxon>
        <taxon>Alphaproteobacteria</taxon>
        <taxon>Hyphomicrobiales</taxon>
        <taxon>Cohaesibacteraceae</taxon>
    </lineage>
</organism>
<comment type="subcellular location">
    <subcellularLocation>
        <location evidence="1">Cell membrane</location>
        <topology evidence="1">Multi-pass membrane protein</topology>
    </subcellularLocation>
</comment>
<dbReference type="GO" id="GO:0004888">
    <property type="term" value="F:transmembrane signaling receptor activity"/>
    <property type="evidence" value="ECO:0007669"/>
    <property type="project" value="InterPro"/>
</dbReference>
<reference evidence="13 14" key="1">
    <citation type="submission" date="2016-10" db="EMBL/GenBank/DDBJ databases">
        <authorList>
            <person name="de Groot N.N."/>
        </authorList>
    </citation>
    <scope>NUCLEOTIDE SEQUENCE [LARGE SCALE GENOMIC DNA]</scope>
    <source>
        <strain evidence="13 14">CGMCC 1.9157</strain>
    </source>
</reference>
<evidence type="ECO:0000256" key="6">
    <source>
        <dbReference type="ARBA" id="ARBA00023224"/>
    </source>
</evidence>
<dbReference type="SMART" id="SM00304">
    <property type="entry name" value="HAMP"/>
    <property type="match status" value="1"/>
</dbReference>
<accession>A0A1I5EIA2</accession>
<evidence type="ECO:0000259" key="12">
    <source>
        <dbReference type="PROSITE" id="PS50885"/>
    </source>
</evidence>
<feature type="transmembrane region" description="Helical" evidence="10">
    <location>
        <begin position="20"/>
        <end position="40"/>
    </location>
</feature>
<dbReference type="Gene3D" id="1.10.287.950">
    <property type="entry name" value="Methyl-accepting chemotaxis protein"/>
    <property type="match status" value="1"/>
</dbReference>
<keyword evidence="4 10" id="KW-1133">Transmembrane helix</keyword>
<dbReference type="PROSITE" id="PS50111">
    <property type="entry name" value="CHEMOTAXIS_TRANSDUC_2"/>
    <property type="match status" value="1"/>
</dbReference>
<dbReference type="SUPFAM" id="SSF58104">
    <property type="entry name" value="Methyl-accepting chemotaxis protein (MCP) signaling domain"/>
    <property type="match status" value="1"/>
</dbReference>
<dbReference type="PRINTS" id="PR00260">
    <property type="entry name" value="CHEMTRNSDUCR"/>
</dbReference>
<dbReference type="PANTHER" id="PTHR32089:SF112">
    <property type="entry name" value="LYSOZYME-LIKE PROTEIN-RELATED"/>
    <property type="match status" value="1"/>
</dbReference>
<dbReference type="InterPro" id="IPR033480">
    <property type="entry name" value="sCache_2"/>
</dbReference>
<name>A0A1I5EIA2_9HYPH</name>
<dbReference type="InterPro" id="IPR004090">
    <property type="entry name" value="Chemotax_Me-accpt_rcpt"/>
</dbReference>
<feature type="coiled-coil region" evidence="9">
    <location>
        <begin position="265"/>
        <end position="296"/>
    </location>
</feature>
<dbReference type="EMBL" id="FOVR01000003">
    <property type="protein sequence ID" value="SFO11056.1"/>
    <property type="molecule type" value="Genomic_DNA"/>
</dbReference>
<dbReference type="Pfam" id="PF00672">
    <property type="entry name" value="HAMP"/>
    <property type="match status" value="1"/>
</dbReference>
<dbReference type="InterPro" id="IPR003660">
    <property type="entry name" value="HAMP_dom"/>
</dbReference>
<dbReference type="GO" id="GO:0005886">
    <property type="term" value="C:plasma membrane"/>
    <property type="evidence" value="ECO:0007669"/>
    <property type="project" value="UniProtKB-SubCell"/>
</dbReference>
<dbReference type="Pfam" id="PF08269">
    <property type="entry name" value="dCache_2"/>
    <property type="match status" value="1"/>
</dbReference>
<feature type="coiled-coil region" evidence="9">
    <location>
        <begin position="539"/>
        <end position="573"/>
    </location>
</feature>